<dbReference type="InterPro" id="IPR011948">
    <property type="entry name" value="Dullard_phosphatase"/>
</dbReference>
<dbReference type="InterPro" id="IPR036412">
    <property type="entry name" value="HAD-like_sf"/>
</dbReference>
<reference evidence="3" key="1">
    <citation type="journal article" date="2020" name="Stud. Mycol.">
        <title>101 Dothideomycetes genomes: a test case for predicting lifestyles and emergence of pathogens.</title>
        <authorList>
            <person name="Haridas S."/>
            <person name="Albert R."/>
            <person name="Binder M."/>
            <person name="Bloem J."/>
            <person name="Labutti K."/>
            <person name="Salamov A."/>
            <person name="Andreopoulos B."/>
            <person name="Baker S."/>
            <person name="Barry K."/>
            <person name="Bills G."/>
            <person name="Bluhm B."/>
            <person name="Cannon C."/>
            <person name="Castanera R."/>
            <person name="Culley D."/>
            <person name="Daum C."/>
            <person name="Ezra D."/>
            <person name="Gonzalez J."/>
            <person name="Henrissat B."/>
            <person name="Kuo A."/>
            <person name="Liang C."/>
            <person name="Lipzen A."/>
            <person name="Lutzoni F."/>
            <person name="Magnuson J."/>
            <person name="Mondo S."/>
            <person name="Nolan M."/>
            <person name="Ohm R."/>
            <person name="Pangilinan J."/>
            <person name="Park H.-J."/>
            <person name="Ramirez L."/>
            <person name="Alfaro M."/>
            <person name="Sun H."/>
            <person name="Tritt A."/>
            <person name="Yoshinaga Y."/>
            <person name="Zwiers L.-H."/>
            <person name="Turgeon B."/>
            <person name="Goodwin S."/>
            <person name="Spatafora J."/>
            <person name="Crous P."/>
            <person name="Grigoriev I."/>
        </authorList>
    </citation>
    <scope>NUCLEOTIDE SEQUENCE</scope>
    <source>
        <strain evidence="3">CBS 133067</strain>
    </source>
</reference>
<organism evidence="3 4">
    <name type="scientific">Rhizodiscina lignyota</name>
    <dbReference type="NCBI Taxonomy" id="1504668"/>
    <lineage>
        <taxon>Eukaryota</taxon>
        <taxon>Fungi</taxon>
        <taxon>Dikarya</taxon>
        <taxon>Ascomycota</taxon>
        <taxon>Pezizomycotina</taxon>
        <taxon>Dothideomycetes</taxon>
        <taxon>Pleosporomycetidae</taxon>
        <taxon>Aulographales</taxon>
        <taxon>Rhizodiscinaceae</taxon>
        <taxon>Rhizodiscina</taxon>
    </lineage>
</organism>
<accession>A0A9P4IFG0</accession>
<feature type="domain" description="FCP1 homology" evidence="2">
    <location>
        <begin position="246"/>
        <end position="418"/>
    </location>
</feature>
<feature type="region of interest" description="Disordered" evidence="1">
    <location>
        <begin position="77"/>
        <end position="245"/>
    </location>
</feature>
<evidence type="ECO:0000313" key="3">
    <source>
        <dbReference type="EMBL" id="KAF2100580.1"/>
    </source>
</evidence>
<dbReference type="GO" id="GO:0016791">
    <property type="term" value="F:phosphatase activity"/>
    <property type="evidence" value="ECO:0007669"/>
    <property type="project" value="InterPro"/>
</dbReference>
<dbReference type="SMART" id="SM00577">
    <property type="entry name" value="CPDc"/>
    <property type="match status" value="1"/>
</dbReference>
<keyword evidence="4" id="KW-1185">Reference proteome</keyword>
<dbReference type="CDD" id="cd07521">
    <property type="entry name" value="HAD_FCP1-like"/>
    <property type="match status" value="1"/>
</dbReference>
<evidence type="ECO:0000313" key="4">
    <source>
        <dbReference type="Proteomes" id="UP000799772"/>
    </source>
</evidence>
<dbReference type="Proteomes" id="UP000799772">
    <property type="component" value="Unassembled WGS sequence"/>
</dbReference>
<evidence type="ECO:0000259" key="2">
    <source>
        <dbReference type="PROSITE" id="PS50969"/>
    </source>
</evidence>
<dbReference type="InterPro" id="IPR023214">
    <property type="entry name" value="HAD_sf"/>
</dbReference>
<dbReference type="Gene3D" id="3.40.50.1000">
    <property type="entry name" value="HAD superfamily/HAD-like"/>
    <property type="match status" value="1"/>
</dbReference>
<feature type="compositionally biased region" description="Polar residues" evidence="1">
    <location>
        <begin position="182"/>
        <end position="194"/>
    </location>
</feature>
<dbReference type="InterPro" id="IPR050365">
    <property type="entry name" value="TIM50"/>
</dbReference>
<dbReference type="PANTHER" id="PTHR12210">
    <property type="entry name" value="DULLARD PROTEIN PHOSPHATASE"/>
    <property type="match status" value="1"/>
</dbReference>
<name>A0A9P4IFG0_9PEZI</name>
<evidence type="ECO:0000256" key="1">
    <source>
        <dbReference type="SAM" id="MobiDB-lite"/>
    </source>
</evidence>
<protein>
    <recommendedName>
        <fullName evidence="2">FCP1 homology domain-containing protein</fullName>
    </recommendedName>
</protein>
<dbReference type="AlphaFoldDB" id="A0A9P4IFG0"/>
<dbReference type="InterPro" id="IPR004274">
    <property type="entry name" value="FCP1_dom"/>
</dbReference>
<dbReference type="OrthoDB" id="277011at2759"/>
<dbReference type="FunFam" id="3.40.50.1000:FF:000089">
    <property type="entry name" value="NIF domain protein"/>
    <property type="match status" value="1"/>
</dbReference>
<comment type="caution">
    <text evidence="3">The sequence shown here is derived from an EMBL/GenBank/DDBJ whole genome shotgun (WGS) entry which is preliminary data.</text>
</comment>
<dbReference type="SUPFAM" id="SSF56784">
    <property type="entry name" value="HAD-like"/>
    <property type="match status" value="1"/>
</dbReference>
<dbReference type="PROSITE" id="PS50969">
    <property type="entry name" value="FCP1"/>
    <property type="match status" value="1"/>
</dbReference>
<feature type="compositionally biased region" description="Basic and acidic residues" evidence="1">
    <location>
        <begin position="134"/>
        <end position="143"/>
    </location>
</feature>
<proteinExistence type="predicted"/>
<dbReference type="EMBL" id="ML978124">
    <property type="protein sequence ID" value="KAF2100580.1"/>
    <property type="molecule type" value="Genomic_DNA"/>
</dbReference>
<dbReference type="NCBIfam" id="TIGR02251">
    <property type="entry name" value="HIF-SF_euk"/>
    <property type="match status" value="1"/>
</dbReference>
<gene>
    <name evidence="3" type="ORF">NA57DRAFT_36813</name>
</gene>
<sequence>MDEKTPLLPSTGPEPYTALKTGNSWMVVPNRIASAVVSSLRVVITTFTAPVRYVIACFYDEEGNFSAFMPIYNMGKTTSRRKRKSPELAIATSSEDETDGDNREKLGHSGSRKYSRRLSSGSSSSTAVQTDSEFDSKTKDSVSKHTRSKSATSTGDEISPARRSIRIKLYNEDALKQRRNRNANTGSKSGSLDPSSALEVAAASLKSPSSTATAAKMTRYPRTPAPPRPLIPKRQPSYTNTVPFQGPTSQKTLVIDLDETLIHSHSKGGRYTTGHMVEVKMQNAIGTAGVTIAPQVPILYYVHKRPFCDEFLRKVSKWYNLIVFTASVQEYADPVIDWLEMERKYFSGRYYRQHCTQRNGAYIKDLSQVEPDLSKVIIIDNSPVSYIFHEDNAIPIEGWISDPTDNGLLHLVPLLEGLQYATDVRAVLSLRLGQPQAA</sequence>
<dbReference type="Pfam" id="PF03031">
    <property type="entry name" value="NIF"/>
    <property type="match status" value="1"/>
</dbReference>